<organism evidence="2 3">
    <name type="scientific">Peribacillus saganii</name>
    <dbReference type="NCBI Taxonomy" id="2303992"/>
    <lineage>
        <taxon>Bacteria</taxon>
        <taxon>Bacillati</taxon>
        <taxon>Bacillota</taxon>
        <taxon>Bacilli</taxon>
        <taxon>Bacillales</taxon>
        <taxon>Bacillaceae</taxon>
        <taxon>Peribacillus</taxon>
    </lineage>
</organism>
<dbReference type="PANTHER" id="PTHR40078">
    <property type="entry name" value="INTEGRAL MEMBRANE PROTEIN-RELATED"/>
    <property type="match status" value="1"/>
</dbReference>
<feature type="transmembrane region" description="Helical" evidence="1">
    <location>
        <begin position="20"/>
        <end position="40"/>
    </location>
</feature>
<feature type="transmembrane region" description="Helical" evidence="1">
    <location>
        <begin position="60"/>
        <end position="80"/>
    </location>
</feature>
<dbReference type="EMBL" id="QVTE01000017">
    <property type="protein sequence ID" value="RFU70054.1"/>
    <property type="molecule type" value="Genomic_DNA"/>
</dbReference>
<keyword evidence="1" id="KW-1133">Transmembrane helix</keyword>
<dbReference type="AlphaFoldDB" id="A0A372LPL7"/>
<keyword evidence="1" id="KW-0472">Membrane</keyword>
<dbReference type="Pfam" id="PF19700">
    <property type="entry name" value="DUF6198"/>
    <property type="match status" value="1"/>
</dbReference>
<evidence type="ECO:0008006" key="4">
    <source>
        <dbReference type="Google" id="ProtNLM"/>
    </source>
</evidence>
<evidence type="ECO:0000313" key="3">
    <source>
        <dbReference type="Proteomes" id="UP000264541"/>
    </source>
</evidence>
<proteinExistence type="predicted"/>
<feature type="transmembrane region" description="Helical" evidence="1">
    <location>
        <begin position="120"/>
        <end position="144"/>
    </location>
</feature>
<name>A0A372LPL7_9BACI</name>
<accession>A0A372LPL7</accession>
<keyword evidence="1" id="KW-0812">Transmembrane</keyword>
<keyword evidence="3" id="KW-1185">Reference proteome</keyword>
<sequence length="227" mass="25316">MNTLFQEVYQRERPVLRRYIRIILFFAGLMIFALGAAITVKVKHLGLHPWDVLNVGLFEQFGLTIGSWSVLCGLVLLTISWTKARQYISIGTFLNAALIGPFMDFYLWLDFLPTATHTWVDYLIILSGIILTGIGGGMYVAAGLGAGPRDGFMLSISDTTGLSVSKARILVESIVLLIGFFIGGPVFVVSFIYTFIQSPIFQRSLAFFKQVINQPKMRDPQLQKKAL</sequence>
<dbReference type="InterPro" id="IPR038750">
    <property type="entry name" value="YczE/YyaS-like"/>
</dbReference>
<feature type="transmembrane region" description="Helical" evidence="1">
    <location>
        <begin position="87"/>
        <end position="108"/>
    </location>
</feature>
<protein>
    <recommendedName>
        <fullName evidence="4">YitT family protein</fullName>
    </recommendedName>
</protein>
<dbReference type="Proteomes" id="UP000264541">
    <property type="component" value="Unassembled WGS sequence"/>
</dbReference>
<dbReference type="PANTHER" id="PTHR40078:SF1">
    <property type="entry name" value="INTEGRAL MEMBRANE PROTEIN"/>
    <property type="match status" value="1"/>
</dbReference>
<feature type="transmembrane region" description="Helical" evidence="1">
    <location>
        <begin position="174"/>
        <end position="196"/>
    </location>
</feature>
<gene>
    <name evidence="2" type="ORF">D0469_07665</name>
</gene>
<evidence type="ECO:0000256" key="1">
    <source>
        <dbReference type="SAM" id="Phobius"/>
    </source>
</evidence>
<comment type="caution">
    <text evidence="2">The sequence shown here is derived from an EMBL/GenBank/DDBJ whole genome shotgun (WGS) entry which is preliminary data.</text>
</comment>
<reference evidence="2 3" key="1">
    <citation type="submission" date="2018-08" db="EMBL/GenBank/DDBJ databases">
        <title>Bacillus chawlae sp. nov., Bacillus glennii sp. nov., and Bacillus saganii sp. nov. Isolated from the Vehicle Assembly Building at Kennedy Space Center where the Viking Spacecraft were Assembled.</title>
        <authorList>
            <person name="Seuylemezian A."/>
            <person name="Vaishampayan P."/>
        </authorList>
    </citation>
    <scope>NUCLEOTIDE SEQUENCE [LARGE SCALE GENOMIC DNA]</scope>
    <source>
        <strain evidence="2 3">V47-23a</strain>
    </source>
</reference>
<evidence type="ECO:0000313" key="2">
    <source>
        <dbReference type="EMBL" id="RFU70054.1"/>
    </source>
</evidence>